<organism evidence="2">
    <name type="scientific">marine sediment metagenome</name>
    <dbReference type="NCBI Taxonomy" id="412755"/>
    <lineage>
        <taxon>unclassified sequences</taxon>
        <taxon>metagenomes</taxon>
        <taxon>ecological metagenomes</taxon>
    </lineage>
</organism>
<sequence length="174" mass="19996">LSSIIRLFTKVFVWLIEMTRIKDNPKMTLMIDKMFLTTAELDNIKGRKKAYAKVIISSFFVRIFKYGSLYFLLHSVLSHLNFKIKDLDFIKVFLGILGAEFSALLPIHGIAGIGTWESAWTLAFKWMGYLDPKVAIISGFGVHMTTQMFEYFLGILGIIILYFPLKKNLQINSK</sequence>
<keyword evidence="1" id="KW-0812">Transmembrane</keyword>
<evidence type="ECO:0008006" key="3">
    <source>
        <dbReference type="Google" id="ProtNLM"/>
    </source>
</evidence>
<dbReference type="EMBL" id="LAZR01017665">
    <property type="protein sequence ID" value="KKL99479.1"/>
    <property type="molecule type" value="Genomic_DNA"/>
</dbReference>
<gene>
    <name evidence="2" type="ORF">LCGC14_1813980</name>
</gene>
<protein>
    <recommendedName>
        <fullName evidence="3">Flippase-like domain-containing protein</fullName>
    </recommendedName>
</protein>
<evidence type="ECO:0000313" key="2">
    <source>
        <dbReference type="EMBL" id="KKL99479.1"/>
    </source>
</evidence>
<accession>A0A0F9GKR6</accession>
<dbReference type="AlphaFoldDB" id="A0A0F9GKR6"/>
<evidence type="ECO:0000256" key="1">
    <source>
        <dbReference type="SAM" id="Phobius"/>
    </source>
</evidence>
<keyword evidence="1" id="KW-1133">Transmembrane helix</keyword>
<proteinExistence type="predicted"/>
<reference evidence="2" key="1">
    <citation type="journal article" date="2015" name="Nature">
        <title>Complex archaea that bridge the gap between prokaryotes and eukaryotes.</title>
        <authorList>
            <person name="Spang A."/>
            <person name="Saw J.H."/>
            <person name="Jorgensen S.L."/>
            <person name="Zaremba-Niedzwiedzka K."/>
            <person name="Martijn J."/>
            <person name="Lind A.E."/>
            <person name="van Eijk R."/>
            <person name="Schleper C."/>
            <person name="Guy L."/>
            <person name="Ettema T.J."/>
        </authorList>
    </citation>
    <scope>NUCLEOTIDE SEQUENCE</scope>
</reference>
<feature type="non-terminal residue" evidence="2">
    <location>
        <position position="1"/>
    </location>
</feature>
<feature type="transmembrane region" description="Helical" evidence="1">
    <location>
        <begin position="148"/>
        <end position="165"/>
    </location>
</feature>
<name>A0A0F9GKR6_9ZZZZ</name>
<keyword evidence="1" id="KW-0472">Membrane</keyword>
<comment type="caution">
    <text evidence="2">The sequence shown here is derived from an EMBL/GenBank/DDBJ whole genome shotgun (WGS) entry which is preliminary data.</text>
</comment>